<dbReference type="EMBL" id="LQWY01000067">
    <property type="protein sequence ID" value="OAH58910.1"/>
    <property type="molecule type" value="Genomic_DNA"/>
</dbReference>
<dbReference type="NCBIfam" id="TIGR03506">
    <property type="entry name" value="FlgEFG_subfam"/>
    <property type="match status" value="1"/>
</dbReference>
<evidence type="ECO:0000259" key="3">
    <source>
        <dbReference type="Pfam" id="PF00460"/>
    </source>
</evidence>
<gene>
    <name evidence="6" type="ORF">AWH48_07560</name>
    <name evidence="7" type="ORF">AWH49_04380</name>
</gene>
<dbReference type="Pfam" id="PF00460">
    <property type="entry name" value="Flg_bb_rod"/>
    <property type="match status" value="1"/>
</dbReference>
<reference evidence="8 9" key="1">
    <citation type="submission" date="2016-01" db="EMBL/GenBank/DDBJ databases">
        <title>Investigation of taxonomic status of Bacillus aminovorans.</title>
        <authorList>
            <person name="Verma A."/>
            <person name="Pal Y."/>
            <person name="Krishnamurthi S."/>
        </authorList>
    </citation>
    <scope>NUCLEOTIDE SEQUENCE [LARGE SCALE GENOMIC DNA]</scope>
    <source>
        <strain evidence="7 8">DSM 1314</strain>
        <strain evidence="6 9">DSM 4337</strain>
    </source>
</reference>
<evidence type="ECO:0000313" key="7">
    <source>
        <dbReference type="EMBL" id="OAH58910.1"/>
    </source>
</evidence>
<accession>A0A177KZV2</accession>
<evidence type="ECO:0000256" key="1">
    <source>
        <dbReference type="ARBA" id="ARBA00009677"/>
    </source>
</evidence>
<dbReference type="InterPro" id="IPR037925">
    <property type="entry name" value="FlgE/F/G-like"/>
</dbReference>
<dbReference type="InterPro" id="IPR019776">
    <property type="entry name" value="Flagellar_basal_body_rod_CS"/>
</dbReference>
<evidence type="ECO:0000313" key="9">
    <source>
        <dbReference type="Proteomes" id="UP000077271"/>
    </source>
</evidence>
<dbReference type="STRING" id="29332.AWH48_07560"/>
<dbReference type="Pfam" id="PF06429">
    <property type="entry name" value="Flg_bbr_C"/>
    <property type="match status" value="1"/>
</dbReference>
<evidence type="ECO:0000313" key="6">
    <source>
        <dbReference type="EMBL" id="OAH54448.1"/>
    </source>
</evidence>
<keyword evidence="7" id="KW-0969">Cilium</keyword>
<feature type="domain" description="Flagellar basal body rod protein N-terminal" evidence="3">
    <location>
        <begin position="7"/>
        <end position="35"/>
    </location>
</feature>
<dbReference type="InterPro" id="IPR020013">
    <property type="entry name" value="Flagellar_FlgE/F/G"/>
</dbReference>
<dbReference type="Proteomes" id="UP000076935">
    <property type="component" value="Unassembled WGS sequence"/>
</dbReference>
<evidence type="ECO:0000256" key="2">
    <source>
        <dbReference type="RuleBase" id="RU362116"/>
    </source>
</evidence>
<dbReference type="InterPro" id="IPR053967">
    <property type="entry name" value="LlgE_F_G-like_D1"/>
</dbReference>
<dbReference type="RefSeq" id="WP_063966638.1">
    <property type="nucleotide sequence ID" value="NZ_JBCNAN010000007.1"/>
</dbReference>
<dbReference type="PANTHER" id="PTHR30435:SF19">
    <property type="entry name" value="FLAGELLAR BASAL-BODY ROD PROTEIN FLGG"/>
    <property type="match status" value="1"/>
</dbReference>
<dbReference type="OrthoDB" id="9804559at2"/>
<evidence type="ECO:0000259" key="4">
    <source>
        <dbReference type="Pfam" id="PF06429"/>
    </source>
</evidence>
<proteinExistence type="inferred from homology"/>
<dbReference type="InterPro" id="IPR010930">
    <property type="entry name" value="Flg_bb/hook_C_dom"/>
</dbReference>
<dbReference type="AlphaFoldDB" id="A0A177KZV2"/>
<keyword evidence="7" id="KW-0282">Flagellum</keyword>
<comment type="subcellular location">
    <subcellularLocation>
        <location evidence="2">Bacterial flagellum basal body</location>
    </subcellularLocation>
</comment>
<protein>
    <submittedName>
        <fullName evidence="7">Flagellar biosynthesis protein FlgG</fullName>
    </submittedName>
</protein>
<evidence type="ECO:0000259" key="5">
    <source>
        <dbReference type="Pfam" id="PF22692"/>
    </source>
</evidence>
<evidence type="ECO:0000313" key="8">
    <source>
        <dbReference type="Proteomes" id="UP000076935"/>
    </source>
</evidence>
<feature type="domain" description="Flagellar hook protein FlgE/F/G-like D1" evidence="5">
    <location>
        <begin position="104"/>
        <end position="154"/>
    </location>
</feature>
<dbReference type="PROSITE" id="PS00588">
    <property type="entry name" value="FLAGELLA_BB_ROD"/>
    <property type="match status" value="1"/>
</dbReference>
<keyword evidence="7" id="KW-0966">Cell projection</keyword>
<organism evidence="7 8">
    <name type="scientific">Domibacillus aminovorans</name>
    <dbReference type="NCBI Taxonomy" id="29332"/>
    <lineage>
        <taxon>Bacteria</taxon>
        <taxon>Bacillati</taxon>
        <taxon>Bacillota</taxon>
        <taxon>Bacilli</taxon>
        <taxon>Bacillales</taxon>
        <taxon>Bacillaceae</taxon>
        <taxon>Domibacillus</taxon>
    </lineage>
</organism>
<feature type="domain" description="Flagellar basal-body/hook protein C-terminal" evidence="4">
    <location>
        <begin position="216"/>
        <end position="259"/>
    </location>
</feature>
<dbReference type="PANTHER" id="PTHR30435">
    <property type="entry name" value="FLAGELLAR PROTEIN"/>
    <property type="match status" value="1"/>
</dbReference>
<dbReference type="GO" id="GO:0009425">
    <property type="term" value="C:bacterial-type flagellum basal body"/>
    <property type="evidence" value="ECO:0007669"/>
    <property type="project" value="UniProtKB-SubCell"/>
</dbReference>
<dbReference type="EMBL" id="LQWZ01000033">
    <property type="protein sequence ID" value="OAH54448.1"/>
    <property type="molecule type" value="Genomic_DNA"/>
</dbReference>
<keyword evidence="2" id="KW-0975">Bacterial flagellum</keyword>
<dbReference type="Pfam" id="PF22692">
    <property type="entry name" value="LlgE_F_G_D1"/>
    <property type="match status" value="1"/>
</dbReference>
<dbReference type="InterPro" id="IPR001444">
    <property type="entry name" value="Flag_bb_rod_N"/>
</dbReference>
<comment type="similarity">
    <text evidence="1 2">Belongs to the flagella basal body rod proteins family.</text>
</comment>
<dbReference type="Proteomes" id="UP000077271">
    <property type="component" value="Unassembled WGS sequence"/>
</dbReference>
<dbReference type="GO" id="GO:0071978">
    <property type="term" value="P:bacterial-type flagellum-dependent swarming motility"/>
    <property type="evidence" value="ECO:0007669"/>
    <property type="project" value="TreeGrafter"/>
</dbReference>
<dbReference type="SUPFAM" id="SSF117143">
    <property type="entry name" value="Flagellar hook protein flgE"/>
    <property type="match status" value="1"/>
</dbReference>
<name>A0A177KZV2_9BACI</name>
<keyword evidence="8" id="KW-1185">Reference proteome</keyword>
<comment type="caution">
    <text evidence="7">The sequence shown here is derived from an EMBL/GenBank/DDBJ whole genome shotgun (WGS) entry which is preliminary data.</text>
</comment>
<sequence>MNRTMINAVNTLSQLQKKMDVTSNNVANVNTVGYKRSDATFADLVHQQTVNMYRENEDIGRQTPYGIRLGTGAMMAQAQMVGTQGAFGQTGRTLDFALSKPNQFFKVLVQNEEGTGRVHYTRDGSFSLTPSGGENVMLVTSEGYPVLDELNNPIIMRPEEMTVRAGGLLGIIQVDKLQFLERASNNLLVLPEDPAVEEGQVLRNLTGAEREDAGIQNGMLEQSNVDFSKEMSDLMVTQRSYQFQSKAISIADQMLGLINGVR</sequence>